<dbReference type="PIRSF" id="PIRSF004761">
    <property type="entry name" value="Hydrgn_mat_HypA"/>
    <property type="match status" value="1"/>
</dbReference>
<feature type="binding site" evidence="5">
    <location>
        <position position="3"/>
    </location>
    <ligand>
        <name>Ni(2+)</name>
        <dbReference type="ChEBI" id="CHEBI:49786"/>
    </ligand>
</feature>
<dbReference type="Pfam" id="PF01155">
    <property type="entry name" value="HypA"/>
    <property type="match status" value="1"/>
</dbReference>
<comment type="similarity">
    <text evidence="1 5">Belongs to the HypA/HybF family.</text>
</comment>
<feature type="binding site" evidence="5">
    <location>
        <position position="74"/>
    </location>
    <ligand>
        <name>Zn(2+)</name>
        <dbReference type="ChEBI" id="CHEBI:29105"/>
    </ligand>
</feature>
<keyword evidence="7" id="KW-1185">Reference proteome</keyword>
<feature type="binding site" evidence="5">
    <location>
        <position position="90"/>
    </location>
    <ligand>
        <name>Zn(2+)</name>
        <dbReference type="ChEBI" id="CHEBI:29105"/>
    </ligand>
</feature>
<proteinExistence type="inferred from homology"/>
<evidence type="ECO:0000313" key="6">
    <source>
        <dbReference type="EMBL" id="QGP91080.1"/>
    </source>
</evidence>
<name>A0A6I5ZMJ1_9FIRM</name>
<evidence type="ECO:0000256" key="1">
    <source>
        <dbReference type="ARBA" id="ARBA00010748"/>
    </source>
</evidence>
<comment type="function">
    <text evidence="5">Involved in the maturation of [NiFe] hydrogenases. Required for nickel insertion into the metal center of the hydrogenase.</text>
</comment>
<reference evidence="6 7" key="1">
    <citation type="submission" date="2019-11" db="EMBL/GenBank/DDBJ databases">
        <title>Genome sequence of Moorella glycerini DSM11254.</title>
        <authorList>
            <person name="Poehlein A."/>
            <person name="Boeer T."/>
            <person name="Daniel R."/>
        </authorList>
    </citation>
    <scope>NUCLEOTIDE SEQUENCE [LARGE SCALE GENOMIC DNA]</scope>
    <source>
        <strain evidence="6 7">DSM 11254</strain>
    </source>
</reference>
<organism evidence="6 7">
    <name type="scientific">Neomoorella glycerini</name>
    <dbReference type="NCBI Taxonomy" id="55779"/>
    <lineage>
        <taxon>Bacteria</taxon>
        <taxon>Bacillati</taxon>
        <taxon>Bacillota</taxon>
        <taxon>Clostridia</taxon>
        <taxon>Neomoorellales</taxon>
        <taxon>Neomoorellaceae</taxon>
        <taxon>Neomoorella</taxon>
    </lineage>
</organism>
<evidence type="ECO:0000256" key="2">
    <source>
        <dbReference type="ARBA" id="ARBA00022596"/>
    </source>
</evidence>
<dbReference type="PANTHER" id="PTHR34535">
    <property type="entry name" value="HYDROGENASE MATURATION FACTOR HYPA"/>
    <property type="match status" value="1"/>
</dbReference>
<gene>
    <name evidence="6" type="primary">hybF</name>
    <name evidence="5" type="synonym">hypA</name>
    <name evidence="6" type="ORF">MGLY_04040</name>
</gene>
<dbReference type="NCBIfam" id="TIGR00100">
    <property type="entry name" value="hypA"/>
    <property type="match status" value="1"/>
</dbReference>
<feature type="binding site" evidence="5">
    <location>
        <position position="93"/>
    </location>
    <ligand>
        <name>Zn(2+)</name>
        <dbReference type="ChEBI" id="CHEBI:29105"/>
    </ligand>
</feature>
<evidence type="ECO:0000256" key="5">
    <source>
        <dbReference type="HAMAP-Rule" id="MF_00213"/>
    </source>
</evidence>
<dbReference type="InterPro" id="IPR000688">
    <property type="entry name" value="HypA/HybF"/>
</dbReference>
<sequence length="114" mass="12438">MVHELALAQEAVRLVARDATRRGCQQVTRVKLRCGELTAVLPEAVRLAFTCASRGTLLEGAVLDIATTPARALCSSCGVEFRPEEWLLLCPRCHTPGARLLSGREMEVVSYEGK</sequence>
<evidence type="ECO:0000256" key="4">
    <source>
        <dbReference type="ARBA" id="ARBA00022833"/>
    </source>
</evidence>
<dbReference type="EMBL" id="CP046244">
    <property type="protein sequence ID" value="QGP91080.1"/>
    <property type="molecule type" value="Genomic_DNA"/>
</dbReference>
<feature type="binding site" evidence="5">
    <location>
        <position position="77"/>
    </location>
    <ligand>
        <name>Zn(2+)</name>
        <dbReference type="ChEBI" id="CHEBI:29105"/>
    </ligand>
</feature>
<dbReference type="PANTHER" id="PTHR34535:SF3">
    <property type="entry name" value="HYDROGENASE MATURATION FACTOR HYPA"/>
    <property type="match status" value="1"/>
</dbReference>
<keyword evidence="3 5" id="KW-0479">Metal-binding</keyword>
<dbReference type="GO" id="GO:0051604">
    <property type="term" value="P:protein maturation"/>
    <property type="evidence" value="ECO:0007669"/>
    <property type="project" value="InterPro"/>
</dbReference>
<evidence type="ECO:0000256" key="3">
    <source>
        <dbReference type="ARBA" id="ARBA00022723"/>
    </source>
</evidence>
<keyword evidence="4 5" id="KW-0862">Zinc</keyword>
<dbReference type="GO" id="GO:0016151">
    <property type="term" value="F:nickel cation binding"/>
    <property type="evidence" value="ECO:0007669"/>
    <property type="project" value="UniProtKB-UniRule"/>
</dbReference>
<keyword evidence="2 5" id="KW-0533">Nickel</keyword>
<dbReference type="GO" id="GO:0008270">
    <property type="term" value="F:zinc ion binding"/>
    <property type="evidence" value="ECO:0007669"/>
    <property type="project" value="UniProtKB-UniRule"/>
</dbReference>
<protein>
    <recommendedName>
        <fullName evidence="5">Hydrogenase maturation factor HypA</fullName>
    </recommendedName>
</protein>
<dbReference type="RefSeq" id="WP_246187461.1">
    <property type="nucleotide sequence ID" value="NZ_CP046244.1"/>
</dbReference>
<dbReference type="PROSITE" id="PS01249">
    <property type="entry name" value="HYPA"/>
    <property type="match status" value="1"/>
</dbReference>
<evidence type="ECO:0000313" key="7">
    <source>
        <dbReference type="Proteomes" id="UP000425916"/>
    </source>
</evidence>
<accession>A0A6I5ZMJ1</accession>
<dbReference type="InterPro" id="IPR020538">
    <property type="entry name" value="Hydgase_Ni_incorp_HypA/HybF_CS"/>
</dbReference>
<dbReference type="Proteomes" id="UP000425916">
    <property type="component" value="Chromosome"/>
</dbReference>
<dbReference type="AlphaFoldDB" id="A0A6I5ZMJ1"/>
<dbReference type="Gene3D" id="3.30.2320.80">
    <property type="match status" value="1"/>
</dbReference>
<dbReference type="HAMAP" id="MF_00213">
    <property type="entry name" value="HypA_HybF"/>
    <property type="match status" value="1"/>
</dbReference>